<sequence length="618" mass="69954">MKLKRILLILSVLSHGVLQAETLFYVSTSGDDQNPGTKEQPFASLAQAQKAVAEVVEKSEENITVWIDDGHYALRDTLRFGAEDGGRKNQHISYRGMEGTHPVISGGMSLNGWVEHEKGIWKTPANGLNFRQVYIGGNATTRARHPNSGEYLRITLWNINEKEIFVPCRSTDPLKSIGDLEMIIQMNWTEQVARVKSFEATSDEDTWKKKCYSKIKLKEPERRILFDRDYPPKHPDQPYHFENAYVFLDQPGEWFLDTVADLLYYKPFPGQNMSEAEVFVPVLESLIEVKGTPDEKVKNLTFEGLTFKHSNWLRPSKTGYMPTQACQYSIDPTVGNEQYIGRPAAAVKVNYAKNITFHENKFTHLGNAAALDFHEGVVDSSIVGNVFHDISGTSMLIAKFSDPDFEIHQPYQPEDVRVITQDIRIANNYVYQIGTQYPGSNGITVGFGRRVSIEHNEISHTPYSGISVGWGWTHHRSVMEENIIRYNDIHHITQKLSDAGGIYTLSRQPGTRIYRNYIHHSRPSRWAAEAPFTGIYLDEASGGDMDKPMVVEENIVTAGGHSRYHMNVSGIALFKDNLNSPQARADYPLGNDGPLNELILEKVGLEPDYKWLKTWVSE</sequence>
<evidence type="ECO:0000313" key="4">
    <source>
        <dbReference type="EMBL" id="MBK1877225.1"/>
    </source>
</evidence>
<comment type="caution">
    <text evidence="4">The sequence shown here is derived from an EMBL/GenBank/DDBJ whole genome shotgun (WGS) entry which is preliminary data.</text>
</comment>
<proteinExistence type="predicted"/>
<evidence type="ECO:0000256" key="1">
    <source>
        <dbReference type="SAM" id="SignalP"/>
    </source>
</evidence>
<feature type="domain" description="Right handed beta helix" evidence="2">
    <location>
        <begin position="422"/>
        <end position="574"/>
    </location>
</feature>
<dbReference type="Gene3D" id="2.160.20.10">
    <property type="entry name" value="Single-stranded right-handed beta-helix, Pectin lyase-like"/>
    <property type="match status" value="2"/>
</dbReference>
<dbReference type="PANTHER" id="PTHR36453">
    <property type="entry name" value="SECRETED PROTEIN-RELATED"/>
    <property type="match status" value="1"/>
</dbReference>
<dbReference type="Pfam" id="PF21231">
    <property type="entry name" value="GH141_M"/>
    <property type="match status" value="1"/>
</dbReference>
<feature type="chain" id="PRO_5037519659" evidence="1">
    <location>
        <begin position="21"/>
        <end position="618"/>
    </location>
</feature>
<dbReference type="PANTHER" id="PTHR36453:SF1">
    <property type="entry name" value="RIGHT HANDED BETA HELIX DOMAIN-CONTAINING PROTEIN"/>
    <property type="match status" value="1"/>
</dbReference>
<feature type="signal peptide" evidence="1">
    <location>
        <begin position="1"/>
        <end position="20"/>
    </location>
</feature>
<gene>
    <name evidence="4" type="ORF">JIN87_10115</name>
</gene>
<accession>A0A934RTD0</accession>
<dbReference type="InterPro" id="IPR048482">
    <property type="entry name" value="GH141_ins"/>
</dbReference>
<dbReference type="EMBL" id="JAENIL010000016">
    <property type="protein sequence ID" value="MBK1877225.1"/>
    <property type="molecule type" value="Genomic_DNA"/>
</dbReference>
<dbReference type="InterPro" id="IPR012334">
    <property type="entry name" value="Pectin_lyas_fold"/>
</dbReference>
<protein>
    <submittedName>
        <fullName evidence="4">Right-handed parallel beta-helix repeat-containing protein</fullName>
    </submittedName>
</protein>
<dbReference type="Pfam" id="PF13229">
    <property type="entry name" value="Beta_helix"/>
    <property type="match status" value="1"/>
</dbReference>
<dbReference type="SUPFAM" id="SSF51126">
    <property type="entry name" value="Pectin lyase-like"/>
    <property type="match status" value="1"/>
</dbReference>
<keyword evidence="5" id="KW-1185">Reference proteome</keyword>
<dbReference type="RefSeq" id="WP_200355441.1">
    <property type="nucleotide sequence ID" value="NZ_JAENIL010000016.1"/>
</dbReference>
<feature type="domain" description="GH141-like insertion" evidence="3">
    <location>
        <begin position="125"/>
        <end position="267"/>
    </location>
</feature>
<dbReference type="SMART" id="SM00710">
    <property type="entry name" value="PbH1"/>
    <property type="match status" value="7"/>
</dbReference>
<evidence type="ECO:0000259" key="2">
    <source>
        <dbReference type="Pfam" id="PF13229"/>
    </source>
</evidence>
<evidence type="ECO:0000259" key="3">
    <source>
        <dbReference type="Pfam" id="PF21231"/>
    </source>
</evidence>
<dbReference type="InterPro" id="IPR006626">
    <property type="entry name" value="PbH1"/>
</dbReference>
<keyword evidence="1" id="KW-0732">Signal</keyword>
<evidence type="ECO:0000313" key="5">
    <source>
        <dbReference type="Proteomes" id="UP000617628"/>
    </source>
</evidence>
<dbReference type="InterPro" id="IPR011050">
    <property type="entry name" value="Pectin_lyase_fold/virulence"/>
</dbReference>
<organism evidence="4 5">
    <name type="scientific">Pelagicoccus mobilis</name>
    <dbReference type="NCBI Taxonomy" id="415221"/>
    <lineage>
        <taxon>Bacteria</taxon>
        <taxon>Pseudomonadati</taxon>
        <taxon>Verrucomicrobiota</taxon>
        <taxon>Opitutia</taxon>
        <taxon>Puniceicoccales</taxon>
        <taxon>Pelagicoccaceae</taxon>
        <taxon>Pelagicoccus</taxon>
    </lineage>
</organism>
<dbReference type="InterPro" id="IPR039448">
    <property type="entry name" value="Beta_helix"/>
</dbReference>
<dbReference type="AlphaFoldDB" id="A0A934RTD0"/>
<dbReference type="Proteomes" id="UP000617628">
    <property type="component" value="Unassembled WGS sequence"/>
</dbReference>
<name>A0A934RTD0_9BACT</name>
<reference evidence="4" key="1">
    <citation type="submission" date="2021-01" db="EMBL/GenBank/DDBJ databases">
        <title>Modified the classification status of verrucomicrobia.</title>
        <authorList>
            <person name="Feng X."/>
        </authorList>
    </citation>
    <scope>NUCLEOTIDE SEQUENCE</scope>
    <source>
        <strain evidence="4">KCTC 13126</strain>
    </source>
</reference>